<feature type="transmembrane region" description="Helical" evidence="9">
    <location>
        <begin position="519"/>
        <end position="544"/>
    </location>
</feature>
<proteinExistence type="inferred from homology"/>
<dbReference type="GO" id="GO:0016020">
    <property type="term" value="C:membrane"/>
    <property type="evidence" value="ECO:0007669"/>
    <property type="project" value="UniProtKB-SubCell"/>
</dbReference>
<keyword evidence="8 9" id="KW-0472">Membrane</keyword>
<sequence length="675" mass="76040">MKVEAPPNAEVLDQEKKLDEFIQENHLEEDVEVSDIADILERIEFIVPQTDDPSPPPLLGELLSWESSGGASLDRKHSPLIPNQRHFHSNFLRSHFDIPNGCILCQSPSFRWLDQPRPFSMKEHVLSYVISSSGGGYPYGIDNYYHLARLVLHCRHPIIGFGFSGVTRRFLVKPTAMWWPQNLSTIAFFIFHDFTGLESEAASKFKMSRFSFFWIVWRLSSCRGNGATGVMTTTNAIASSAYNGAGVFALTFDWQYIMSSYMTSPFWASAIRLVGSITFGWIITPIMWSKDVFGLNALIGAGTNGAPSNPLLNSPGLFNGNISSPTVGQRVSSTYFYNKSAGYNLDVDKYNNVAPVHLTLYYALAYACTFMTLPAAIVHVALWYGQDIYRQAKNAFKQVKDEIDALDKHAKMNEAYAEVQIAIGLNVLSQLIISLMIPGETVAVMIFKSWGTNNINQSLLLSSDLKLGHYLHIPPVSWLPLNALELWSTRLFLLFRWFMMFNTGDLLGHGDWMYTGHKVFYNAGGIWGAIGAKRFFGVVLPWLANRYVYKSKYWHYISFPLFFQMGGPSMGVQNYVVVPFIVAFISQVLVFHRYRGFYEKYSYVLGSALDTGTGFVVFLTSIFGVFNIAFTSWNPLNPSPNVPSDYYCYPGTTYVDYACDFYTAQEIDVSPTCGQ</sequence>
<evidence type="ECO:0000256" key="7">
    <source>
        <dbReference type="ARBA" id="ARBA00022989"/>
    </source>
</evidence>
<evidence type="ECO:0000256" key="3">
    <source>
        <dbReference type="ARBA" id="ARBA00022448"/>
    </source>
</evidence>
<keyword evidence="3" id="KW-0813">Transport</keyword>
<feature type="transmembrane region" description="Helical" evidence="9">
    <location>
        <begin position="360"/>
        <end position="384"/>
    </location>
</feature>
<dbReference type="PANTHER" id="PTHR22601">
    <property type="entry name" value="ISP4 LIKE PROTEIN"/>
    <property type="match status" value="1"/>
</dbReference>
<evidence type="ECO:0000256" key="2">
    <source>
        <dbReference type="ARBA" id="ARBA00008807"/>
    </source>
</evidence>
<dbReference type="InterPro" id="IPR004813">
    <property type="entry name" value="OPT"/>
</dbReference>
<evidence type="ECO:0000256" key="1">
    <source>
        <dbReference type="ARBA" id="ARBA00004141"/>
    </source>
</evidence>
<keyword evidence="4 9" id="KW-0812">Transmembrane</keyword>
<accession>A0A1Y2CUK2</accession>
<evidence type="ECO:0000256" key="8">
    <source>
        <dbReference type="ARBA" id="ARBA00023136"/>
    </source>
</evidence>
<name>A0A1Y2CUK2_9FUNG</name>
<dbReference type="EMBL" id="MCGO01000007">
    <property type="protein sequence ID" value="ORY50514.1"/>
    <property type="molecule type" value="Genomic_DNA"/>
</dbReference>
<evidence type="ECO:0000256" key="9">
    <source>
        <dbReference type="SAM" id="Phobius"/>
    </source>
</evidence>
<comment type="subcellular location">
    <subcellularLocation>
        <location evidence="1">Membrane</location>
        <topology evidence="1">Multi-pass membrane protein</topology>
    </subcellularLocation>
</comment>
<keyword evidence="11" id="KW-1185">Reference proteome</keyword>
<dbReference type="GO" id="GO:0035673">
    <property type="term" value="F:oligopeptide transmembrane transporter activity"/>
    <property type="evidence" value="ECO:0007669"/>
    <property type="project" value="InterPro"/>
</dbReference>
<dbReference type="GO" id="GO:0015031">
    <property type="term" value="P:protein transport"/>
    <property type="evidence" value="ECO:0007669"/>
    <property type="project" value="UniProtKB-KW"/>
</dbReference>
<keyword evidence="5" id="KW-0571">Peptide transport</keyword>
<feature type="transmembrane region" description="Helical" evidence="9">
    <location>
        <begin position="603"/>
        <end position="630"/>
    </location>
</feature>
<feature type="transmembrane region" description="Helical" evidence="9">
    <location>
        <begin position="266"/>
        <end position="288"/>
    </location>
</feature>
<evidence type="ECO:0000313" key="10">
    <source>
        <dbReference type="EMBL" id="ORY50514.1"/>
    </source>
</evidence>
<reference evidence="10 11" key="1">
    <citation type="submission" date="2016-07" db="EMBL/GenBank/DDBJ databases">
        <title>Pervasive Adenine N6-methylation of Active Genes in Fungi.</title>
        <authorList>
            <consortium name="DOE Joint Genome Institute"/>
            <person name="Mondo S.J."/>
            <person name="Dannebaum R.O."/>
            <person name="Kuo R.C."/>
            <person name="Labutti K."/>
            <person name="Haridas S."/>
            <person name="Kuo A."/>
            <person name="Salamov A."/>
            <person name="Ahrendt S.R."/>
            <person name="Lipzen A."/>
            <person name="Sullivan W."/>
            <person name="Andreopoulos W.B."/>
            <person name="Clum A."/>
            <person name="Lindquist E."/>
            <person name="Daum C."/>
            <person name="Ramamoorthy G.K."/>
            <person name="Gryganskyi A."/>
            <person name="Culley D."/>
            <person name="Magnuson J.K."/>
            <person name="James T.Y."/>
            <person name="O'Malley M.A."/>
            <person name="Stajich J.E."/>
            <person name="Spatafora J.W."/>
            <person name="Visel A."/>
            <person name="Grigoriev I.V."/>
        </authorList>
    </citation>
    <scope>NUCLEOTIDE SEQUENCE [LARGE SCALE GENOMIC DNA]</scope>
    <source>
        <strain evidence="10 11">JEL800</strain>
    </source>
</reference>
<organism evidence="10 11">
    <name type="scientific">Rhizoclosmatium globosum</name>
    <dbReference type="NCBI Taxonomy" id="329046"/>
    <lineage>
        <taxon>Eukaryota</taxon>
        <taxon>Fungi</taxon>
        <taxon>Fungi incertae sedis</taxon>
        <taxon>Chytridiomycota</taxon>
        <taxon>Chytridiomycota incertae sedis</taxon>
        <taxon>Chytridiomycetes</taxon>
        <taxon>Chytridiales</taxon>
        <taxon>Chytriomycetaceae</taxon>
        <taxon>Rhizoclosmatium</taxon>
    </lineage>
</organism>
<feature type="transmembrane region" description="Helical" evidence="9">
    <location>
        <begin position="572"/>
        <end position="591"/>
    </location>
</feature>
<evidence type="ECO:0000256" key="5">
    <source>
        <dbReference type="ARBA" id="ARBA00022856"/>
    </source>
</evidence>
<dbReference type="InterPro" id="IPR004648">
    <property type="entry name" value="Oligpept_transpt"/>
</dbReference>
<dbReference type="OrthoDB" id="9986677at2759"/>
<dbReference type="Proteomes" id="UP000193642">
    <property type="component" value="Unassembled WGS sequence"/>
</dbReference>
<protein>
    <submittedName>
        <fullName evidence="10">OPT superfamily oligopeptide transporter</fullName>
    </submittedName>
</protein>
<keyword evidence="6" id="KW-0653">Protein transport</keyword>
<comment type="similarity">
    <text evidence="2">Belongs to the oligopeptide OPT transporter family.</text>
</comment>
<dbReference type="AlphaFoldDB" id="A0A1Y2CUK2"/>
<dbReference type="Pfam" id="PF03169">
    <property type="entry name" value="OPT"/>
    <property type="match status" value="1"/>
</dbReference>
<evidence type="ECO:0000256" key="4">
    <source>
        <dbReference type="ARBA" id="ARBA00022692"/>
    </source>
</evidence>
<gene>
    <name evidence="10" type="ORF">BCR33DRAFT_781226</name>
</gene>
<evidence type="ECO:0000313" key="11">
    <source>
        <dbReference type="Proteomes" id="UP000193642"/>
    </source>
</evidence>
<keyword evidence="7 9" id="KW-1133">Transmembrane helix</keyword>
<comment type="caution">
    <text evidence="10">The sequence shown here is derived from an EMBL/GenBank/DDBJ whole genome shotgun (WGS) entry which is preliminary data.</text>
</comment>
<evidence type="ECO:0000256" key="6">
    <source>
        <dbReference type="ARBA" id="ARBA00022927"/>
    </source>
</evidence>